<proteinExistence type="inferred from homology"/>
<evidence type="ECO:0000256" key="4">
    <source>
        <dbReference type="ARBA" id="ARBA00022692"/>
    </source>
</evidence>
<reference evidence="9 10" key="1">
    <citation type="submission" date="2016-10" db="EMBL/GenBank/DDBJ databases">
        <authorList>
            <person name="de Groot N.N."/>
        </authorList>
    </citation>
    <scope>NUCLEOTIDE SEQUENCE [LARGE SCALE GENOMIC DNA]</scope>
    <source>
        <strain evidence="9 10">DSM 20117</strain>
    </source>
</reference>
<dbReference type="EMBL" id="FNKH01000002">
    <property type="protein sequence ID" value="SDQ52686.1"/>
    <property type="molecule type" value="Genomic_DNA"/>
</dbReference>
<dbReference type="GO" id="GO:0005886">
    <property type="term" value="C:plasma membrane"/>
    <property type="evidence" value="ECO:0007669"/>
    <property type="project" value="UniProtKB-SubCell"/>
</dbReference>
<dbReference type="PANTHER" id="PTHR42709">
    <property type="entry name" value="ALKALINE PHOSPHATASE LIKE PROTEIN"/>
    <property type="match status" value="1"/>
</dbReference>
<evidence type="ECO:0000313" key="10">
    <source>
        <dbReference type="Proteomes" id="UP000181917"/>
    </source>
</evidence>
<evidence type="ECO:0000256" key="1">
    <source>
        <dbReference type="ARBA" id="ARBA00004651"/>
    </source>
</evidence>
<evidence type="ECO:0000256" key="2">
    <source>
        <dbReference type="ARBA" id="ARBA00010792"/>
    </source>
</evidence>
<feature type="transmembrane region" description="Helical" evidence="7">
    <location>
        <begin position="48"/>
        <end position="71"/>
    </location>
</feature>
<keyword evidence="5 7" id="KW-1133">Transmembrane helix</keyword>
<protein>
    <submittedName>
        <fullName evidence="9">Membrane protein DedA, SNARE-associated domain</fullName>
    </submittedName>
</protein>
<gene>
    <name evidence="9" type="ORF">SAMN04489742_1466</name>
</gene>
<comment type="similarity">
    <text evidence="2">Belongs to the DedA family.</text>
</comment>
<organism evidence="9 10">
    <name type="scientific">Crystallibacter crystallopoietes</name>
    <dbReference type="NCBI Taxonomy" id="37928"/>
    <lineage>
        <taxon>Bacteria</taxon>
        <taxon>Bacillati</taxon>
        <taxon>Actinomycetota</taxon>
        <taxon>Actinomycetes</taxon>
        <taxon>Micrococcales</taxon>
        <taxon>Micrococcaceae</taxon>
        <taxon>Crystallibacter</taxon>
    </lineage>
</organism>
<keyword evidence="10" id="KW-1185">Reference proteome</keyword>
<evidence type="ECO:0000256" key="3">
    <source>
        <dbReference type="ARBA" id="ARBA00022475"/>
    </source>
</evidence>
<name>A0A1H1BMS3_9MICC</name>
<evidence type="ECO:0000259" key="8">
    <source>
        <dbReference type="Pfam" id="PF09335"/>
    </source>
</evidence>
<dbReference type="AlphaFoldDB" id="A0A1H1BMS3"/>
<dbReference type="OrthoDB" id="9813426at2"/>
<dbReference type="Pfam" id="PF09335">
    <property type="entry name" value="VTT_dom"/>
    <property type="match status" value="1"/>
</dbReference>
<dbReference type="PANTHER" id="PTHR42709:SF6">
    <property type="entry name" value="UNDECAPRENYL PHOSPHATE TRANSPORTER A"/>
    <property type="match status" value="1"/>
</dbReference>
<sequence>MEIPEGPWQWLYYPMTLLMVVLDAPMPAAPSEIMVIGGGTLLAHGELILPLVVLTAFAGSMAGDVLLFLLFRGGVNTLLNRYRWGRKVDRAVTQALEKAGRSSTYAAIVAARFIPGGRTASVAAAGLADVPLNNFLVLSATGSTIWALWMTGLGLATGLATDLPFWVNLVLGTVIGILVGTAIAAVISLRRRSQPAPVLGGVVDIEE</sequence>
<accession>A0A1H1BMS3</accession>
<feature type="domain" description="VTT" evidence="8">
    <location>
        <begin position="30"/>
        <end position="154"/>
    </location>
</feature>
<feature type="transmembrane region" description="Helical" evidence="7">
    <location>
        <begin position="165"/>
        <end position="187"/>
    </location>
</feature>
<evidence type="ECO:0000313" key="9">
    <source>
        <dbReference type="EMBL" id="SDQ52686.1"/>
    </source>
</evidence>
<dbReference type="STRING" id="37928.SAMN04489742_1466"/>
<dbReference type="InterPro" id="IPR032816">
    <property type="entry name" value="VTT_dom"/>
</dbReference>
<evidence type="ECO:0000256" key="6">
    <source>
        <dbReference type="ARBA" id="ARBA00023136"/>
    </source>
</evidence>
<dbReference type="RefSeq" id="WP_139186752.1">
    <property type="nucleotide sequence ID" value="NZ_CP018863.1"/>
</dbReference>
<dbReference type="InterPro" id="IPR051311">
    <property type="entry name" value="DedA_domain"/>
</dbReference>
<dbReference type="Proteomes" id="UP000181917">
    <property type="component" value="Unassembled WGS sequence"/>
</dbReference>
<feature type="transmembrane region" description="Helical" evidence="7">
    <location>
        <begin position="135"/>
        <end position="159"/>
    </location>
</feature>
<feature type="transmembrane region" description="Helical" evidence="7">
    <location>
        <begin position="12"/>
        <end position="28"/>
    </location>
</feature>
<keyword evidence="3" id="KW-1003">Cell membrane</keyword>
<evidence type="ECO:0000256" key="7">
    <source>
        <dbReference type="SAM" id="Phobius"/>
    </source>
</evidence>
<keyword evidence="6 7" id="KW-0472">Membrane</keyword>
<evidence type="ECO:0000256" key="5">
    <source>
        <dbReference type="ARBA" id="ARBA00022989"/>
    </source>
</evidence>
<keyword evidence="4 7" id="KW-0812">Transmembrane</keyword>
<comment type="subcellular location">
    <subcellularLocation>
        <location evidence="1">Cell membrane</location>
        <topology evidence="1">Multi-pass membrane protein</topology>
    </subcellularLocation>
</comment>